<dbReference type="InterPro" id="IPR003599">
    <property type="entry name" value="Ig_sub"/>
</dbReference>
<feature type="domain" description="Ig-like" evidence="5">
    <location>
        <begin position="194"/>
        <end position="272"/>
    </location>
</feature>
<dbReference type="Pfam" id="PF13895">
    <property type="entry name" value="Ig_2"/>
    <property type="match status" value="2"/>
</dbReference>
<evidence type="ECO:0000313" key="7">
    <source>
        <dbReference type="RefSeq" id="XP_018527770.2"/>
    </source>
</evidence>
<dbReference type="InterPro" id="IPR013783">
    <property type="entry name" value="Ig-like_fold"/>
</dbReference>
<dbReference type="GO" id="GO:0004888">
    <property type="term" value="F:transmembrane signaling receptor activity"/>
    <property type="evidence" value="ECO:0007669"/>
    <property type="project" value="TreeGrafter"/>
</dbReference>
<sequence length="663" mass="73770">MFLFPLTEKPKATLTPGSTIIPAGGSVTLTCSVNPSPGWKYFLYRDNKLSEPLTTHDAAFQTTGRTSVSQEGLYRCRGGRGDPVYYTEYSHSVSIDIAVSNRAVVILQPNVSEIYRGETITVRCEIQGGGDTEWEYKWKTPTSFKPSNQHEHRISPASSSHSGNYRCKGRVKSSQHRTTEWSSSVRLTVYDNKPQPVLTVSPSWLSPGASVTLNCEVEHPSAGWRFYWYKTVPDLSHNSYSYKLLPVNSRGTEQDSYIVHGQTHTAGYVCRAGRGDPVFYTENSEPKFVWSGDLHPAASLTVNPDRVQHFTFVSVSLSCEGNSTEWRVKRFNEHGYQSHCSDWRRMTGSICKVYLSSPINAVYWCESGSGEFSNAVNITVQSDYHGIILVSPVHPVTEGKSVSLGCRTEEMDEWMDLEEKLSSVFFYHNDKLIQSDTRQELNISAVSKSDEGFYKCQWSGRKSAQSWMSVKVAVLEPKSSSFPVSLVVGLVCGITLIILLLLLYHYRQDLCCIRLIQSKRSSRSSTANHRVNQNETLRNQYSVVQGDVSVYDTIRDSGDAEHGDAALYDSIRDSAENGAGESMDVTYSVIELKNTGKKGKRCEPGESSVYSDVKIGATDNSPMYAQVTRHDKGKRKKKKAESTPAATDEAVYSQVNPGTSSGL</sequence>
<evidence type="ECO:0000313" key="6">
    <source>
        <dbReference type="Proteomes" id="UP000694890"/>
    </source>
</evidence>
<dbReference type="InterPro" id="IPR003598">
    <property type="entry name" value="Ig_sub2"/>
</dbReference>
<keyword evidence="2" id="KW-1015">Disulfide bond</keyword>
<feature type="domain" description="Ig-like" evidence="5">
    <location>
        <begin position="10"/>
        <end position="94"/>
    </location>
</feature>
<dbReference type="GO" id="GO:0007166">
    <property type="term" value="P:cell surface receptor signaling pathway"/>
    <property type="evidence" value="ECO:0007669"/>
    <property type="project" value="TreeGrafter"/>
</dbReference>
<evidence type="ECO:0000256" key="1">
    <source>
        <dbReference type="ARBA" id="ARBA00022729"/>
    </source>
</evidence>
<keyword evidence="4" id="KW-0812">Transmembrane</keyword>
<keyword evidence="1" id="KW-0732">Signal</keyword>
<dbReference type="PANTHER" id="PTHR11481:SF64">
    <property type="entry name" value="FC RECEPTOR-LIKE PROTEIN 4"/>
    <property type="match status" value="1"/>
</dbReference>
<dbReference type="RefSeq" id="XP_018527770.2">
    <property type="nucleotide sequence ID" value="XM_018672254.2"/>
</dbReference>
<dbReference type="Proteomes" id="UP000694890">
    <property type="component" value="Unplaced"/>
</dbReference>
<reference evidence="7" key="1">
    <citation type="submission" date="2025-08" db="UniProtKB">
        <authorList>
            <consortium name="RefSeq"/>
        </authorList>
    </citation>
    <scope>IDENTIFICATION</scope>
    <source>
        <tissue evidence="7">Brain</tissue>
    </source>
</reference>
<feature type="domain" description="Ig-like" evidence="5">
    <location>
        <begin position="103"/>
        <end position="179"/>
    </location>
</feature>
<feature type="transmembrane region" description="Helical" evidence="4">
    <location>
        <begin position="482"/>
        <end position="504"/>
    </location>
</feature>
<dbReference type="KEGG" id="lcf:108880656"/>
<dbReference type="SMART" id="SM00408">
    <property type="entry name" value="IGc2"/>
    <property type="match status" value="3"/>
</dbReference>
<feature type="region of interest" description="Disordered" evidence="3">
    <location>
        <begin position="144"/>
        <end position="179"/>
    </location>
</feature>
<dbReference type="Gene3D" id="2.60.40.10">
    <property type="entry name" value="Immunoglobulins"/>
    <property type="match status" value="4"/>
</dbReference>
<dbReference type="SMART" id="SM00409">
    <property type="entry name" value="IG"/>
    <property type="match status" value="4"/>
</dbReference>
<dbReference type="InterPro" id="IPR036179">
    <property type="entry name" value="Ig-like_dom_sf"/>
</dbReference>
<dbReference type="InterPro" id="IPR007110">
    <property type="entry name" value="Ig-like_dom"/>
</dbReference>
<dbReference type="GO" id="GO:0006955">
    <property type="term" value="P:immune response"/>
    <property type="evidence" value="ECO:0007669"/>
    <property type="project" value="TreeGrafter"/>
</dbReference>
<feature type="domain" description="Ig-like" evidence="5">
    <location>
        <begin position="396"/>
        <end position="473"/>
    </location>
</feature>
<evidence type="ECO:0000256" key="3">
    <source>
        <dbReference type="SAM" id="MobiDB-lite"/>
    </source>
</evidence>
<dbReference type="InterPro" id="IPR050488">
    <property type="entry name" value="Ig_Fc_receptor"/>
</dbReference>
<protein>
    <submittedName>
        <fullName evidence="7">Obscurin</fullName>
    </submittedName>
</protein>
<evidence type="ECO:0000256" key="4">
    <source>
        <dbReference type="SAM" id="Phobius"/>
    </source>
</evidence>
<dbReference type="PANTHER" id="PTHR11481">
    <property type="entry name" value="IMMUNOGLOBULIN FC RECEPTOR"/>
    <property type="match status" value="1"/>
</dbReference>
<dbReference type="GeneID" id="108880656"/>
<feature type="compositionally biased region" description="Polar residues" evidence="3">
    <location>
        <begin position="653"/>
        <end position="663"/>
    </location>
</feature>
<accession>A0AAJ7LQE0</accession>
<dbReference type="AlphaFoldDB" id="A0AAJ7LQE0"/>
<keyword evidence="4" id="KW-1133">Transmembrane helix</keyword>
<dbReference type="SUPFAM" id="SSF48726">
    <property type="entry name" value="Immunoglobulin"/>
    <property type="match status" value="4"/>
</dbReference>
<name>A0AAJ7LQE0_LATCA</name>
<dbReference type="GO" id="GO:0009897">
    <property type="term" value="C:external side of plasma membrane"/>
    <property type="evidence" value="ECO:0007669"/>
    <property type="project" value="TreeGrafter"/>
</dbReference>
<evidence type="ECO:0000256" key="2">
    <source>
        <dbReference type="ARBA" id="ARBA00023157"/>
    </source>
</evidence>
<feature type="region of interest" description="Disordered" evidence="3">
    <location>
        <begin position="615"/>
        <end position="663"/>
    </location>
</feature>
<proteinExistence type="predicted"/>
<dbReference type="PROSITE" id="PS50835">
    <property type="entry name" value="IG_LIKE"/>
    <property type="match status" value="4"/>
</dbReference>
<gene>
    <name evidence="7" type="primary">LOC108880656</name>
</gene>
<keyword evidence="4" id="KW-0472">Membrane</keyword>
<organism evidence="6 7">
    <name type="scientific">Lates calcarifer</name>
    <name type="common">Barramundi</name>
    <name type="synonym">Holocentrus calcarifer</name>
    <dbReference type="NCBI Taxonomy" id="8187"/>
    <lineage>
        <taxon>Eukaryota</taxon>
        <taxon>Metazoa</taxon>
        <taxon>Chordata</taxon>
        <taxon>Craniata</taxon>
        <taxon>Vertebrata</taxon>
        <taxon>Euteleostomi</taxon>
        <taxon>Actinopterygii</taxon>
        <taxon>Neopterygii</taxon>
        <taxon>Teleostei</taxon>
        <taxon>Neoteleostei</taxon>
        <taxon>Acanthomorphata</taxon>
        <taxon>Carangaria</taxon>
        <taxon>Carangaria incertae sedis</taxon>
        <taxon>Centropomidae</taxon>
        <taxon>Lates</taxon>
    </lineage>
</organism>
<evidence type="ECO:0000259" key="5">
    <source>
        <dbReference type="PROSITE" id="PS50835"/>
    </source>
</evidence>